<dbReference type="PANTHER" id="PTHR24410">
    <property type="entry name" value="HL07962P-RELATED"/>
    <property type="match status" value="1"/>
</dbReference>
<dbReference type="HOGENOM" id="CLU_021542_0_1_1"/>
<dbReference type="PANTHER" id="PTHR24410:SF23">
    <property type="entry name" value="BTB DOMAIN-CONTAINING PROTEIN-RELATED"/>
    <property type="match status" value="1"/>
</dbReference>
<dbReference type="Pfam" id="PF07534">
    <property type="entry name" value="TLD"/>
    <property type="match status" value="1"/>
</dbReference>
<gene>
    <name evidence="3" type="ORF">RirG_020800</name>
</gene>
<dbReference type="AlphaFoldDB" id="A0A015K7S7"/>
<protein>
    <recommendedName>
        <fullName evidence="5">Serine-enriched protein</fullName>
    </recommendedName>
</protein>
<comment type="caution">
    <text evidence="3">The sequence shown here is derived from an EMBL/GenBank/DDBJ whole genome shotgun (WGS) entry which is preliminary data.</text>
</comment>
<dbReference type="SMART" id="SM00225">
    <property type="entry name" value="BTB"/>
    <property type="match status" value="1"/>
</dbReference>
<sequence>MALMFHSGLSKDLSLILNDSDDFNVIIQVGENRNAKEFKAHSVILRARSPYFRSAFSSEWITIKNNMIIFNKPNISPTVFEMILKYIYTGELNLINKPGEDILGLLVASDELLLEELFNYSQNCLSYLIKEKQSWFQQNFVHVLNTISKLANCEKLQEYCIESICMDLQSFITLKGFSKLDRDILYYLLERDDLQVEETVIWDYLIKWGIEQADLDNNRANWDNEDYEALKKTLIRLIPLIRFIEFNPSEFFDKVYPYKPIFPKHIYDDVVSSFNKGGTLSTNIPYLSLRKIKIKSKIIKPGLANIINNWINKKSAKFVRIIKDDPLYNLQKFDLIYRGSRDGISNDSFKEKCKGQVASLVLIKIKNSEKIFGGYSSIGFNTISNDLLNFSYNDKFLFYYSTDNFIFSFENSEDTSNMKMSRVINYSKAVLDYDHSGFNFGRGSLFMKDQKLYVNNCYENYENNLQIYDWFNIEEIETFIVT</sequence>
<reference evidence="3 4" key="1">
    <citation type="submission" date="2014-02" db="EMBL/GenBank/DDBJ databases">
        <title>Single nucleus genome sequencing reveals high similarity among nuclei of an endomycorrhizal fungus.</title>
        <authorList>
            <person name="Lin K."/>
            <person name="Geurts R."/>
            <person name="Zhang Z."/>
            <person name="Limpens E."/>
            <person name="Saunders D.G."/>
            <person name="Mu D."/>
            <person name="Pang E."/>
            <person name="Cao H."/>
            <person name="Cha H."/>
            <person name="Lin T."/>
            <person name="Zhou Q."/>
            <person name="Shang Y."/>
            <person name="Li Y."/>
            <person name="Ivanov S."/>
            <person name="Sharma T."/>
            <person name="Velzen R.V."/>
            <person name="Ruijter N.D."/>
            <person name="Aanen D.K."/>
            <person name="Win J."/>
            <person name="Kamoun S."/>
            <person name="Bisseling T."/>
            <person name="Huang S."/>
        </authorList>
    </citation>
    <scope>NUCLEOTIDE SEQUENCE [LARGE SCALE GENOMIC DNA]</scope>
    <source>
        <strain evidence="4">DAOM197198w</strain>
    </source>
</reference>
<dbReference type="Gene3D" id="3.30.710.10">
    <property type="entry name" value="Potassium Channel Kv1.1, Chain A"/>
    <property type="match status" value="1"/>
</dbReference>
<dbReference type="Proteomes" id="UP000022910">
    <property type="component" value="Unassembled WGS sequence"/>
</dbReference>
<dbReference type="SMR" id="A0A015K7S7"/>
<dbReference type="PROSITE" id="PS51886">
    <property type="entry name" value="TLDC"/>
    <property type="match status" value="1"/>
</dbReference>
<dbReference type="InterPro" id="IPR000210">
    <property type="entry name" value="BTB/POZ_dom"/>
</dbReference>
<accession>A0A015K7S7</accession>
<dbReference type="InterPro" id="IPR051481">
    <property type="entry name" value="BTB-POZ/Galectin-3-binding"/>
</dbReference>
<dbReference type="PROSITE" id="PS50097">
    <property type="entry name" value="BTB"/>
    <property type="match status" value="1"/>
</dbReference>
<dbReference type="CDD" id="cd18186">
    <property type="entry name" value="BTB_POZ_ZBTB_KLHL-like"/>
    <property type="match status" value="1"/>
</dbReference>
<evidence type="ECO:0008006" key="5">
    <source>
        <dbReference type="Google" id="ProtNLM"/>
    </source>
</evidence>
<keyword evidence="4" id="KW-1185">Reference proteome</keyword>
<dbReference type="Pfam" id="PF00651">
    <property type="entry name" value="BTB"/>
    <property type="match status" value="1"/>
</dbReference>
<evidence type="ECO:0000313" key="3">
    <source>
        <dbReference type="EMBL" id="EXX77772.1"/>
    </source>
</evidence>
<dbReference type="SUPFAM" id="SSF54695">
    <property type="entry name" value="POZ domain"/>
    <property type="match status" value="1"/>
</dbReference>
<dbReference type="Gene3D" id="1.25.40.420">
    <property type="match status" value="1"/>
</dbReference>
<organism evidence="3 4">
    <name type="scientific">Rhizophagus irregularis (strain DAOM 197198w)</name>
    <name type="common">Glomus intraradices</name>
    <dbReference type="NCBI Taxonomy" id="1432141"/>
    <lineage>
        <taxon>Eukaryota</taxon>
        <taxon>Fungi</taxon>
        <taxon>Fungi incertae sedis</taxon>
        <taxon>Mucoromycota</taxon>
        <taxon>Glomeromycotina</taxon>
        <taxon>Glomeromycetes</taxon>
        <taxon>Glomerales</taxon>
        <taxon>Glomeraceae</taxon>
        <taxon>Rhizophagus</taxon>
    </lineage>
</organism>
<feature type="domain" description="BTB" evidence="1">
    <location>
        <begin position="23"/>
        <end position="96"/>
    </location>
</feature>
<dbReference type="OrthoDB" id="6359816at2759"/>
<dbReference type="EMBL" id="JEMT01010115">
    <property type="protein sequence ID" value="EXX77772.1"/>
    <property type="molecule type" value="Genomic_DNA"/>
</dbReference>
<evidence type="ECO:0000313" key="4">
    <source>
        <dbReference type="Proteomes" id="UP000022910"/>
    </source>
</evidence>
<dbReference type="InterPro" id="IPR011333">
    <property type="entry name" value="SKP1/BTB/POZ_sf"/>
</dbReference>
<dbReference type="InterPro" id="IPR006571">
    <property type="entry name" value="TLDc_dom"/>
</dbReference>
<evidence type="ECO:0000259" key="2">
    <source>
        <dbReference type="PROSITE" id="PS51886"/>
    </source>
</evidence>
<feature type="domain" description="TLDc" evidence="2">
    <location>
        <begin position="297"/>
        <end position="482"/>
    </location>
</feature>
<evidence type="ECO:0000259" key="1">
    <source>
        <dbReference type="PROSITE" id="PS50097"/>
    </source>
</evidence>
<dbReference type="Pfam" id="PF07707">
    <property type="entry name" value="BACK"/>
    <property type="match status" value="1"/>
</dbReference>
<dbReference type="SMART" id="SM00875">
    <property type="entry name" value="BACK"/>
    <property type="match status" value="1"/>
</dbReference>
<proteinExistence type="predicted"/>
<dbReference type="InterPro" id="IPR011705">
    <property type="entry name" value="BACK"/>
</dbReference>
<name>A0A015K7S7_RHIIW</name>